<dbReference type="PROSITE" id="PS50075">
    <property type="entry name" value="CARRIER"/>
    <property type="match status" value="1"/>
</dbReference>
<name>A0AAW0GIJ4_9APHY</name>
<dbReference type="InterPro" id="IPR013120">
    <property type="entry name" value="FAR_NAD-bd"/>
</dbReference>
<evidence type="ECO:0000313" key="5">
    <source>
        <dbReference type="Proteomes" id="UP001385951"/>
    </source>
</evidence>
<dbReference type="GO" id="GO:0031177">
    <property type="term" value="F:phosphopantetheine binding"/>
    <property type="evidence" value="ECO:0007669"/>
    <property type="project" value="InterPro"/>
</dbReference>
<dbReference type="SUPFAM" id="SSF47336">
    <property type="entry name" value="ACP-like"/>
    <property type="match status" value="1"/>
</dbReference>
<dbReference type="InterPro" id="IPR051414">
    <property type="entry name" value="Adenylate-forming_Reductase"/>
</dbReference>
<dbReference type="Pfam" id="PF23562">
    <property type="entry name" value="AMP-binding_C_3"/>
    <property type="match status" value="1"/>
</dbReference>
<evidence type="ECO:0000313" key="4">
    <source>
        <dbReference type="EMBL" id="KAK7693158.1"/>
    </source>
</evidence>
<dbReference type="InterPro" id="IPR020806">
    <property type="entry name" value="PKS_PP-bd"/>
</dbReference>
<dbReference type="Gene3D" id="1.10.1200.10">
    <property type="entry name" value="ACP-like"/>
    <property type="match status" value="1"/>
</dbReference>
<dbReference type="Gene3D" id="3.40.50.720">
    <property type="entry name" value="NAD(P)-binding Rossmann-like Domain"/>
    <property type="match status" value="1"/>
</dbReference>
<dbReference type="Pfam" id="PF00550">
    <property type="entry name" value="PP-binding"/>
    <property type="match status" value="1"/>
</dbReference>
<dbReference type="SUPFAM" id="SSF51735">
    <property type="entry name" value="NAD(P)-binding Rossmann-fold domains"/>
    <property type="match status" value="1"/>
</dbReference>
<dbReference type="PANTHER" id="PTHR43439:SF2">
    <property type="entry name" value="ENZYME, PUTATIVE (JCVI)-RELATED"/>
    <property type="match status" value="1"/>
</dbReference>
<proteinExistence type="predicted"/>
<evidence type="ECO:0000256" key="2">
    <source>
        <dbReference type="ARBA" id="ARBA00022553"/>
    </source>
</evidence>
<evidence type="ECO:0000259" key="3">
    <source>
        <dbReference type="PROSITE" id="PS50075"/>
    </source>
</evidence>
<keyword evidence="2" id="KW-0597">Phosphoprotein</keyword>
<dbReference type="InterPro" id="IPR009081">
    <property type="entry name" value="PP-bd_ACP"/>
</dbReference>
<dbReference type="InterPro" id="IPR042099">
    <property type="entry name" value="ANL_N_sf"/>
</dbReference>
<feature type="domain" description="Carrier" evidence="3">
    <location>
        <begin position="578"/>
        <end position="664"/>
    </location>
</feature>
<dbReference type="InterPro" id="IPR020845">
    <property type="entry name" value="AMP-binding_CS"/>
</dbReference>
<gene>
    <name evidence="4" type="ORF">QCA50_002724</name>
</gene>
<organism evidence="4 5">
    <name type="scientific">Cerrena zonata</name>
    <dbReference type="NCBI Taxonomy" id="2478898"/>
    <lineage>
        <taxon>Eukaryota</taxon>
        <taxon>Fungi</taxon>
        <taxon>Dikarya</taxon>
        <taxon>Basidiomycota</taxon>
        <taxon>Agaricomycotina</taxon>
        <taxon>Agaricomycetes</taxon>
        <taxon>Polyporales</taxon>
        <taxon>Cerrenaceae</taxon>
        <taxon>Cerrena</taxon>
    </lineage>
</organism>
<dbReference type="SUPFAM" id="SSF56801">
    <property type="entry name" value="Acetyl-CoA synthetase-like"/>
    <property type="match status" value="1"/>
</dbReference>
<dbReference type="InterPro" id="IPR036736">
    <property type="entry name" value="ACP-like_sf"/>
</dbReference>
<dbReference type="PANTHER" id="PTHR43439">
    <property type="entry name" value="PHENYLACETATE-COENZYME A LIGASE"/>
    <property type="match status" value="1"/>
</dbReference>
<accession>A0AAW0GIJ4</accession>
<dbReference type="EMBL" id="JASBNA010000003">
    <property type="protein sequence ID" value="KAK7693158.1"/>
    <property type="molecule type" value="Genomic_DNA"/>
</dbReference>
<dbReference type="Proteomes" id="UP001385951">
    <property type="component" value="Unassembled WGS sequence"/>
</dbReference>
<dbReference type="InterPro" id="IPR000873">
    <property type="entry name" value="AMP-dep_synth/lig_dom"/>
</dbReference>
<dbReference type="AlphaFoldDB" id="A0AAW0GIJ4"/>
<protein>
    <recommendedName>
        <fullName evidence="3">Carrier domain-containing protein</fullName>
    </recommendedName>
</protein>
<dbReference type="InterPro" id="IPR036291">
    <property type="entry name" value="NAD(P)-bd_dom_sf"/>
</dbReference>
<comment type="caution">
    <text evidence="4">The sequence shown here is derived from an EMBL/GenBank/DDBJ whole genome shotgun (WGS) entry which is preliminary data.</text>
</comment>
<evidence type="ECO:0000256" key="1">
    <source>
        <dbReference type="ARBA" id="ARBA00022450"/>
    </source>
</evidence>
<dbReference type="Pfam" id="PF00501">
    <property type="entry name" value="AMP-binding"/>
    <property type="match status" value="1"/>
</dbReference>
<dbReference type="PROSITE" id="PS00455">
    <property type="entry name" value="AMP_BINDING"/>
    <property type="match status" value="1"/>
</dbReference>
<reference evidence="4 5" key="1">
    <citation type="submission" date="2022-09" db="EMBL/GenBank/DDBJ databases">
        <authorList>
            <person name="Palmer J.M."/>
        </authorList>
    </citation>
    <scope>NUCLEOTIDE SEQUENCE [LARGE SCALE GENOMIC DNA]</scope>
    <source>
        <strain evidence="4 5">DSM 7382</strain>
    </source>
</reference>
<dbReference type="Gene3D" id="3.40.50.12780">
    <property type="entry name" value="N-terminal domain of ligase-like"/>
    <property type="match status" value="1"/>
</dbReference>
<dbReference type="SMART" id="SM00823">
    <property type="entry name" value="PKS_PP"/>
    <property type="match status" value="1"/>
</dbReference>
<keyword evidence="5" id="KW-1185">Reference proteome</keyword>
<dbReference type="Pfam" id="PF07993">
    <property type="entry name" value="NAD_binding_4"/>
    <property type="match status" value="1"/>
</dbReference>
<sequence length="932" mass="103353">MEQVKEIPPRDGSIPVMPGFIDFQAQHHPDHPWFIFPSKSDPQNTTSITFAEFAMATHRIAHFIRPERLGSDDEVVVILVNCDIVLYVALLGGIIRAGLVPFPVSPRNSPEAICAMLQKVNCHRIITQPSVASVISAVNTQMANLDYELQVDDLLPLSKAFPMFASEGPKNNYVAPYPPSTRPINPDRVVIYIHSSGSTGFPKPIPQTEKINLQWCKTSHVEAHIEHQLRSAGMLLPTFHLMGTLAQLYYPAATGLPVAVFTPQEPLPPHIPNPQNILEVVKVAKCTALSTVPTFLEQWVQSPEAIEVLKTMKLVRYAGGPLSVRTGDQLVAAGVHLASSFGGTEFGAPTAIMDIDYSLPPDAPVRTRNDWAWVQFIDKVKIRWIDQGDGTYELQFLTCDTHQPAVENLPDVRGYATNDLFEPHPWKTGLWRPVARLDDVIVLGTGEKVVPLQQEAHITSVPYVTGAVIFGRGKTQCGVLIELSERSAFDPSDQSLLIAFRNKIWPHVEEANKLAPQFARIFKEMILVTDPTKPMTRSGKGTAQRRMVLNAYADEIEKLYQLVESSSSLKNIASPVFWDAFEIEAWLCELVASIHAERRLKPNQDFFEQGLDSLSATYLRNRIMTTLRLSSAVHIKEAASQISQDFVYSHPTIRLLARGIRHLLQHPGNSERQQKSLIHSLIDKYTPRLPDVESTALAVDTPVVVLTGSTGHLGCQILASLLSQQKVTRVYTFNRGEEVSKRQKISFKAVGLPLTLLEDPRLVQLQCELGAEGLGLSGELLQEVRSTATHIIHNAWKVDFNLSLLSYESQIASTVNLLEFALSFLHEPHFLFTSSISVASYWDTRLGSVPESVLEITDSIEEHGNGYAGSKYVIEHILARINRTGVIKTTSLRVGQLSGSTQTGAWNPNEWVPSIIKSGIALSCLPTRDEES</sequence>
<keyword evidence="1" id="KW-0596">Phosphopantetheine</keyword>